<reference evidence="3" key="1">
    <citation type="journal article" date="2019" name="Int. J. Syst. Evol. Microbiol.">
        <title>Halobacteriovorax valvorus sp. nov., a novel prokaryotic predator isolated from coastal seawater of China.</title>
        <authorList>
            <person name="Chen M.-X."/>
        </authorList>
    </citation>
    <scope>NUCLEOTIDE SEQUENCE [LARGE SCALE GENOMIC DNA]</scope>
    <source>
        <strain evidence="3">BL9</strain>
    </source>
</reference>
<evidence type="ECO:0000313" key="3">
    <source>
        <dbReference type="Proteomes" id="UP000443582"/>
    </source>
</evidence>
<comment type="caution">
    <text evidence="2">The sequence shown here is derived from an EMBL/GenBank/DDBJ whole genome shotgun (WGS) entry which is preliminary data.</text>
</comment>
<evidence type="ECO:0000313" key="2">
    <source>
        <dbReference type="EMBL" id="RZF22649.1"/>
    </source>
</evidence>
<sequence length="817" mass="91999">MKKTEILAPVGNMQMCLAAIHGGADAIYVGMPGFNARGRTHDHSVNELKEIIDMCHLYGVKVHVAFNILIFEEELPAAIAKLSEVVALGPDALIVQDIGLAKIIRETYPDQVIHGSTQMTVTNHDHITFLDDLNIERFVLGRENSIPEIKEIRKNTDKELEVFTHGALCVAYSGQCFTSESIGGRSANRGQCAQSCRFSYEMFVDGEKRDLTKDGNKMSYLVSPQDLCGIEEANELQDIGVDSLKIEGRLKAPSYVSTAASAFKAKLEGKPLSQADLDKMSLTYSRGFFSGWLHGVDHQRLVKGNYGNHRGIEIGKVKKVSRPTIEIDTDRSFENGMGIVVCDDNKEIEVGSSIFDVKRKGKRVTLSLAHDIKWQQLRPGMMLYLNSDPNVIKESESLVTDINKQKRIPVKIELKAIVSEKLSYKIDDGKNTIIVESEDIVEEARREADIEKVKKDASALSRTIYSVDDFKLTLGEKSPFIHSKTLKKLRQDAVARLNEKRLEVKIPKAFEYQLTKKEVSEIDITLNFLLRDIDQVKEAFDILKECEYDALNITLDFEFGKDYKPSLELLRGLKNCRVGVATNRILKPKEYHHLNVLTRLAPDFILCRNLGSYQYLRSKCDIPLKGDFSLNISNSQTANYLLDKGFETLTSSYDLNAKQLENLLVNTDAGKIEVNIHQYMPSFHMEHCVFAAFLSEGSSFKDCGKPCEEHHVELKDQFGNMHFIKADQECRNTMFNAVAQSSTDLVDELMAKGVSNFRIELLNEHGETLKTKLESYLNYFNGKISTGELKSLLGTQEKYGIGTGMLMKDDTYQARKN</sequence>
<evidence type="ECO:0000259" key="1">
    <source>
        <dbReference type="Pfam" id="PF12392"/>
    </source>
</evidence>
<dbReference type="EMBL" id="QDKL01000001">
    <property type="protein sequence ID" value="RZF22649.1"/>
    <property type="molecule type" value="Genomic_DNA"/>
</dbReference>
<accession>A0ABY0II62</accession>
<feature type="domain" description="Peptidase U32 collagenase" evidence="1">
    <location>
        <begin position="383"/>
        <end position="502"/>
    </location>
</feature>
<protein>
    <submittedName>
        <fullName evidence="2">U32 family peptidase</fullName>
    </submittedName>
</protein>
<dbReference type="RefSeq" id="WP_114705593.1">
    <property type="nucleotide sequence ID" value="NZ_QDKL01000001.1"/>
</dbReference>
<dbReference type="PANTHER" id="PTHR30217:SF10">
    <property type="entry name" value="23S RRNA 5-HYDROXYCYTIDINE C2501 SYNTHASE"/>
    <property type="match status" value="1"/>
</dbReference>
<dbReference type="Proteomes" id="UP000443582">
    <property type="component" value="Unassembled WGS sequence"/>
</dbReference>
<name>A0ABY0II62_9BACT</name>
<dbReference type="InterPro" id="IPR020988">
    <property type="entry name" value="Pept_U32_collagenase"/>
</dbReference>
<proteinExistence type="predicted"/>
<keyword evidence="3" id="KW-1185">Reference proteome</keyword>
<dbReference type="Pfam" id="PF01136">
    <property type="entry name" value="Peptidase_U32"/>
    <property type="match status" value="2"/>
</dbReference>
<dbReference type="InterPro" id="IPR051454">
    <property type="entry name" value="RNA/ubiquinone_mod_enzymes"/>
</dbReference>
<dbReference type="PANTHER" id="PTHR30217">
    <property type="entry name" value="PEPTIDASE U32 FAMILY"/>
    <property type="match status" value="1"/>
</dbReference>
<gene>
    <name evidence="2" type="ORF">DAY19_02435</name>
</gene>
<organism evidence="2 3">
    <name type="scientific">Halobacteriovorax vibrionivorans</name>
    <dbReference type="NCBI Taxonomy" id="2152716"/>
    <lineage>
        <taxon>Bacteria</taxon>
        <taxon>Pseudomonadati</taxon>
        <taxon>Bdellovibrionota</taxon>
        <taxon>Bacteriovoracia</taxon>
        <taxon>Bacteriovoracales</taxon>
        <taxon>Halobacteriovoraceae</taxon>
        <taxon>Halobacteriovorax</taxon>
    </lineage>
</organism>
<dbReference type="Pfam" id="PF12392">
    <property type="entry name" value="DUF3656"/>
    <property type="match status" value="1"/>
</dbReference>
<dbReference type="InterPro" id="IPR001539">
    <property type="entry name" value="Peptidase_U32"/>
</dbReference>